<dbReference type="Gene3D" id="1.10.357.10">
    <property type="entry name" value="Tetracycline Repressor, domain 2"/>
    <property type="match status" value="1"/>
</dbReference>
<evidence type="ECO:0000313" key="5">
    <source>
        <dbReference type="EMBL" id="CAB4810121.1"/>
    </source>
</evidence>
<keyword evidence="3" id="KW-0804">Transcription</keyword>
<dbReference type="EMBL" id="CAFAAQ010000094">
    <property type="protein sequence ID" value="CAB4810121.1"/>
    <property type="molecule type" value="Genomic_DNA"/>
</dbReference>
<name>A0A6J6YKP8_9ZZZZ</name>
<dbReference type="PANTHER" id="PTHR30055:SF234">
    <property type="entry name" value="HTH-TYPE TRANSCRIPTIONAL REGULATOR BETI"/>
    <property type="match status" value="1"/>
</dbReference>
<dbReference type="AlphaFoldDB" id="A0A6J6YKP8"/>
<dbReference type="InterPro" id="IPR009057">
    <property type="entry name" value="Homeodomain-like_sf"/>
</dbReference>
<dbReference type="PANTHER" id="PTHR30055">
    <property type="entry name" value="HTH-TYPE TRANSCRIPTIONAL REGULATOR RUTR"/>
    <property type="match status" value="1"/>
</dbReference>
<evidence type="ECO:0000256" key="2">
    <source>
        <dbReference type="ARBA" id="ARBA00023125"/>
    </source>
</evidence>
<proteinExistence type="predicted"/>
<sequence length="194" mass="20671">MRRTAADAEITRLEILSEARSSFARDGYAGTQPADVAERCGVTRGAVYHHFVSKAGLFEAVLIELSEELDAAVTAAAGKAPDTRSALEDGARACIKFMGKSEYRQIVVEDGPAVVGLQRWYEIDRSIGLGNMELALAILESEGNLAVAASDGLARALFGALTELGLAYSRSELKLEVATDAFVQLIHQLGVRSG</sequence>
<gene>
    <name evidence="5" type="ORF">UFOPK3046_01095</name>
</gene>
<evidence type="ECO:0000256" key="3">
    <source>
        <dbReference type="ARBA" id="ARBA00023163"/>
    </source>
</evidence>
<dbReference type="GO" id="GO:0003700">
    <property type="term" value="F:DNA-binding transcription factor activity"/>
    <property type="evidence" value="ECO:0007669"/>
    <property type="project" value="TreeGrafter"/>
</dbReference>
<dbReference type="InterPro" id="IPR001647">
    <property type="entry name" value="HTH_TetR"/>
</dbReference>
<dbReference type="Pfam" id="PF21351">
    <property type="entry name" value="TetR_C_41"/>
    <property type="match status" value="1"/>
</dbReference>
<evidence type="ECO:0000259" key="4">
    <source>
        <dbReference type="PROSITE" id="PS50977"/>
    </source>
</evidence>
<organism evidence="5">
    <name type="scientific">freshwater metagenome</name>
    <dbReference type="NCBI Taxonomy" id="449393"/>
    <lineage>
        <taxon>unclassified sequences</taxon>
        <taxon>metagenomes</taxon>
        <taxon>ecological metagenomes</taxon>
    </lineage>
</organism>
<protein>
    <submittedName>
        <fullName evidence="5">Unannotated protein</fullName>
    </submittedName>
</protein>
<evidence type="ECO:0000256" key="1">
    <source>
        <dbReference type="ARBA" id="ARBA00023015"/>
    </source>
</evidence>
<dbReference type="InterPro" id="IPR049484">
    <property type="entry name" value="Rv0078-like_C"/>
</dbReference>
<dbReference type="SUPFAM" id="SSF46689">
    <property type="entry name" value="Homeodomain-like"/>
    <property type="match status" value="1"/>
</dbReference>
<dbReference type="PROSITE" id="PS50977">
    <property type="entry name" value="HTH_TETR_2"/>
    <property type="match status" value="1"/>
</dbReference>
<keyword evidence="2" id="KW-0238">DNA-binding</keyword>
<reference evidence="5" key="1">
    <citation type="submission" date="2020-05" db="EMBL/GenBank/DDBJ databases">
        <authorList>
            <person name="Chiriac C."/>
            <person name="Salcher M."/>
            <person name="Ghai R."/>
            <person name="Kavagutti S V."/>
        </authorList>
    </citation>
    <scope>NUCLEOTIDE SEQUENCE</scope>
</reference>
<dbReference type="PRINTS" id="PR00455">
    <property type="entry name" value="HTHTETR"/>
</dbReference>
<dbReference type="InterPro" id="IPR050109">
    <property type="entry name" value="HTH-type_TetR-like_transc_reg"/>
</dbReference>
<dbReference type="GO" id="GO:0000976">
    <property type="term" value="F:transcription cis-regulatory region binding"/>
    <property type="evidence" value="ECO:0007669"/>
    <property type="project" value="TreeGrafter"/>
</dbReference>
<accession>A0A6J6YKP8</accession>
<keyword evidence="1" id="KW-0805">Transcription regulation</keyword>
<feature type="domain" description="HTH tetR-type" evidence="4">
    <location>
        <begin position="9"/>
        <end position="69"/>
    </location>
</feature>
<dbReference type="Pfam" id="PF00440">
    <property type="entry name" value="TetR_N"/>
    <property type="match status" value="1"/>
</dbReference>